<dbReference type="SUPFAM" id="SSF54001">
    <property type="entry name" value="Cysteine proteinases"/>
    <property type="match status" value="1"/>
</dbReference>
<evidence type="ECO:0000256" key="3">
    <source>
        <dbReference type="ARBA" id="ARBA00022729"/>
    </source>
</evidence>
<keyword evidence="5" id="KW-0788">Thiol protease</keyword>
<evidence type="ECO:0000313" key="8">
    <source>
        <dbReference type="Proteomes" id="UP000077421"/>
    </source>
</evidence>
<sequence length="466" mass="51755">MHSGSIAPRYNSQLDSNDCRARGGAAFFFCKKKANYRERGGESADHVEIYELAMRQPGFLVNGIRILYVNDLPIDLNWGDSVKLVKRVCVTMICMATLLNSQVSFATTLAGAKQQAAALKNQISSTTLQIQQDQVRVETLKTRLGLINHSLQNVRVAMSANLAHMRVVNHQLVVLGKRIKVNERQLTTTRTELQGQLKTMYEHGTVSYLQVLFQSTSFQDFLTRLNMLVTVANAGQALEKRFQALKQTLAVQHRQTVSYYGELIHTQVSDNVLQQADVLLQQEQQQSIQSIQTNMSNQQLRHGELESQLQLTQQQIASIEAATARAEQLMHNTTYVSQTVAGMPSINLQNMLKYAEGYLGTPYSWGGTSPSGFDCSGFTQYVFAHSGVSILRTSEQQFAEGVSVSYPNLSLGDLVFFSTYAPGATHVGIYIGNGLMIDAQDYGVSIDNISNSYWGPKYLGARQLVK</sequence>
<comment type="caution">
    <text evidence="7">The sequence shown here is derived from an EMBL/GenBank/DDBJ whole genome shotgun (WGS) entry which is preliminary data.</text>
</comment>
<gene>
    <name evidence="7" type="ORF">AYW79_01760</name>
</gene>
<evidence type="ECO:0000256" key="2">
    <source>
        <dbReference type="ARBA" id="ARBA00022670"/>
    </source>
</evidence>
<dbReference type="Proteomes" id="UP000077421">
    <property type="component" value="Unassembled WGS sequence"/>
</dbReference>
<evidence type="ECO:0000259" key="6">
    <source>
        <dbReference type="PROSITE" id="PS51935"/>
    </source>
</evidence>
<dbReference type="GO" id="GO:0008234">
    <property type="term" value="F:cysteine-type peptidase activity"/>
    <property type="evidence" value="ECO:0007669"/>
    <property type="project" value="UniProtKB-KW"/>
</dbReference>
<dbReference type="Pfam" id="PF24568">
    <property type="entry name" value="CC_PcsB"/>
    <property type="match status" value="1"/>
</dbReference>
<feature type="domain" description="NlpC/P60" evidence="6">
    <location>
        <begin position="345"/>
        <end position="465"/>
    </location>
</feature>
<dbReference type="GO" id="GO:0006508">
    <property type="term" value="P:proteolysis"/>
    <property type="evidence" value="ECO:0007669"/>
    <property type="project" value="UniProtKB-KW"/>
</dbReference>
<organism evidence="7 8">
    <name type="scientific">Ferroacidibacillus organovorans</name>
    <dbReference type="NCBI Taxonomy" id="1765683"/>
    <lineage>
        <taxon>Bacteria</taxon>
        <taxon>Bacillati</taxon>
        <taxon>Bacillota</taxon>
        <taxon>Bacilli</taxon>
        <taxon>Bacillales</taxon>
        <taxon>Alicyclobacillaceae</taxon>
        <taxon>Ferroacidibacillus</taxon>
    </lineage>
</organism>
<evidence type="ECO:0000256" key="1">
    <source>
        <dbReference type="ARBA" id="ARBA00007074"/>
    </source>
</evidence>
<dbReference type="InterPro" id="IPR057309">
    <property type="entry name" value="PcsB_CC"/>
</dbReference>
<proteinExistence type="inferred from homology"/>
<dbReference type="EMBL" id="LSUQ01000003">
    <property type="protein sequence ID" value="OAG95189.1"/>
    <property type="molecule type" value="Genomic_DNA"/>
</dbReference>
<reference evidence="7 8" key="1">
    <citation type="submission" date="2016-02" db="EMBL/GenBank/DDBJ databases">
        <title>Draft genome sequence of Acidibacillus ferrooxidans SLC66.</title>
        <authorList>
            <person name="Oliveira G."/>
            <person name="Nancucheo I."/>
            <person name="Dall'Agnol H."/>
            <person name="Johnson B."/>
            <person name="Oliveira R."/>
            <person name="Nunes G.L."/>
            <person name="Tzotzos G."/>
            <person name="Orellana S.C."/>
            <person name="Salim A.C."/>
            <person name="Araujo F.M."/>
        </authorList>
    </citation>
    <scope>NUCLEOTIDE SEQUENCE [LARGE SCALE GENOMIC DNA]</scope>
    <source>
        <strain evidence="7 8">SLC66</strain>
    </source>
</reference>
<keyword evidence="4" id="KW-0378">Hydrolase</keyword>
<name>A0A853KFX9_9BACL</name>
<dbReference type="PANTHER" id="PTHR47053:SF1">
    <property type="entry name" value="MUREIN DD-ENDOPEPTIDASE MEPH-RELATED"/>
    <property type="match status" value="1"/>
</dbReference>
<evidence type="ECO:0000256" key="5">
    <source>
        <dbReference type="ARBA" id="ARBA00022807"/>
    </source>
</evidence>
<keyword evidence="2" id="KW-0645">Protease</keyword>
<evidence type="ECO:0000256" key="4">
    <source>
        <dbReference type="ARBA" id="ARBA00022801"/>
    </source>
</evidence>
<keyword evidence="3" id="KW-0732">Signal</keyword>
<comment type="similarity">
    <text evidence="1">Belongs to the peptidase C40 family.</text>
</comment>
<dbReference type="InterPro" id="IPR000064">
    <property type="entry name" value="NLP_P60_dom"/>
</dbReference>
<accession>A0A853KFX9</accession>
<dbReference type="InterPro" id="IPR038765">
    <property type="entry name" value="Papain-like_cys_pep_sf"/>
</dbReference>
<dbReference type="Gene3D" id="3.90.1720.10">
    <property type="entry name" value="endopeptidase domain like (from Nostoc punctiforme)"/>
    <property type="match status" value="1"/>
</dbReference>
<protein>
    <recommendedName>
        <fullName evidence="6">NlpC/P60 domain-containing protein</fullName>
    </recommendedName>
</protein>
<dbReference type="PANTHER" id="PTHR47053">
    <property type="entry name" value="MUREIN DD-ENDOPEPTIDASE MEPH-RELATED"/>
    <property type="match status" value="1"/>
</dbReference>
<dbReference type="Pfam" id="PF00877">
    <property type="entry name" value="NLPC_P60"/>
    <property type="match status" value="1"/>
</dbReference>
<evidence type="ECO:0000313" key="7">
    <source>
        <dbReference type="EMBL" id="OAG95189.1"/>
    </source>
</evidence>
<dbReference type="PROSITE" id="PS51935">
    <property type="entry name" value="NLPC_P60"/>
    <property type="match status" value="1"/>
</dbReference>
<dbReference type="Gene3D" id="6.10.250.3150">
    <property type="match status" value="1"/>
</dbReference>
<dbReference type="InterPro" id="IPR051202">
    <property type="entry name" value="Peptidase_C40"/>
</dbReference>
<dbReference type="AlphaFoldDB" id="A0A853KFX9"/>